<dbReference type="Proteomes" id="UP000245697">
    <property type="component" value="Unassembled WGS sequence"/>
</dbReference>
<evidence type="ECO:0000259" key="2">
    <source>
        <dbReference type="Pfam" id="PF08223"/>
    </source>
</evidence>
<sequence>MVSPFQLEEIFQDVADGSARQLRRPVRGSPQGIAVTLIADYTLRNDGWLPATALLTLLGDFGVTHAAARMAISRLVRRGVLDSRRQGRYSSYQLTAQAADELSVGGVGIAEFAVEPDSWDGFWTFVTFSMPKEETTRRSALRVRLRWNGYAPLYDGVWVSPQPLTTRERADLAAVASGTITVVRAQHLPLDTETDRSPVEAWDIDAIAEHYEAFIRQWSAMLPGITDGSVTGAEAVRARTEVMDTYRRFPTIDPQLPTKLMPPGWPRGRAREVFVAVYDGLAGPAQEYVRAVAAEAANGSQPGIQAHTVAEMHAGIRTIEERRGARVSR</sequence>
<evidence type="ECO:0000259" key="1">
    <source>
        <dbReference type="Pfam" id="PF07848"/>
    </source>
</evidence>
<dbReference type="InterPro" id="IPR011965">
    <property type="entry name" value="PaaX_trns_reg"/>
</dbReference>
<dbReference type="PIRSF" id="PIRSF020623">
    <property type="entry name" value="PaaX"/>
    <property type="match status" value="1"/>
</dbReference>
<feature type="domain" description="Transcriptional repressor PaaX-like C-terminal" evidence="2">
    <location>
        <begin position="202"/>
        <end position="290"/>
    </location>
</feature>
<comment type="caution">
    <text evidence="4">The sequence shown here is derived from an EMBL/GenBank/DDBJ whole genome shotgun (WGS) entry which is preliminary data.</text>
</comment>
<feature type="domain" description="Transcriptional repressor PaaX-like central Cas2-like" evidence="3">
    <location>
        <begin position="117"/>
        <end position="191"/>
    </location>
</feature>
<name>A0A316EVR6_9ACTN</name>
<feature type="domain" description="Transcriptional repressor PaaX-like N-terminal" evidence="1">
    <location>
        <begin position="31"/>
        <end position="97"/>
    </location>
</feature>
<dbReference type="InterPro" id="IPR013225">
    <property type="entry name" value="PaaX_C"/>
</dbReference>
<protein>
    <submittedName>
        <fullName evidence="4">PaaX family transcriptional regulator</fullName>
    </submittedName>
</protein>
<dbReference type="Gene3D" id="1.20.58.1460">
    <property type="match status" value="1"/>
</dbReference>
<dbReference type="Pfam" id="PF07848">
    <property type="entry name" value="PaaX"/>
    <property type="match status" value="1"/>
</dbReference>
<dbReference type="Gene3D" id="1.10.10.10">
    <property type="entry name" value="Winged helix-like DNA-binding domain superfamily/Winged helix DNA-binding domain"/>
    <property type="match status" value="1"/>
</dbReference>
<gene>
    <name evidence="4" type="ORF">BC793_124103</name>
</gene>
<dbReference type="Pfam" id="PF20803">
    <property type="entry name" value="PaaX_M"/>
    <property type="match status" value="1"/>
</dbReference>
<proteinExistence type="predicted"/>
<keyword evidence="5" id="KW-1185">Reference proteome</keyword>
<dbReference type="RefSeq" id="WP_109601244.1">
    <property type="nucleotide sequence ID" value="NZ_BONA01000077.1"/>
</dbReference>
<reference evidence="4 5" key="1">
    <citation type="submission" date="2018-05" db="EMBL/GenBank/DDBJ databases">
        <title>Genomic Encyclopedia of Archaeal and Bacterial Type Strains, Phase II (KMG-II): from individual species to whole genera.</title>
        <authorList>
            <person name="Goeker M."/>
        </authorList>
    </citation>
    <scope>NUCLEOTIDE SEQUENCE [LARGE SCALE GENOMIC DNA]</scope>
    <source>
        <strain evidence="4 5">DSM 45184</strain>
    </source>
</reference>
<dbReference type="PANTHER" id="PTHR30319">
    <property type="entry name" value="PHENYLACETIC ACID REGULATOR-RELATED TRANSCRIPTIONAL REPRESSOR"/>
    <property type="match status" value="1"/>
</dbReference>
<evidence type="ECO:0000259" key="3">
    <source>
        <dbReference type="Pfam" id="PF20803"/>
    </source>
</evidence>
<evidence type="ECO:0000313" key="4">
    <source>
        <dbReference type="EMBL" id="PWK36122.1"/>
    </source>
</evidence>
<evidence type="ECO:0000313" key="5">
    <source>
        <dbReference type="Proteomes" id="UP000245697"/>
    </source>
</evidence>
<dbReference type="GO" id="GO:0006351">
    <property type="term" value="P:DNA-templated transcription"/>
    <property type="evidence" value="ECO:0007669"/>
    <property type="project" value="InterPro"/>
</dbReference>
<organism evidence="4 5">
    <name type="scientific">Actinoplanes xinjiangensis</name>
    <dbReference type="NCBI Taxonomy" id="512350"/>
    <lineage>
        <taxon>Bacteria</taxon>
        <taxon>Bacillati</taxon>
        <taxon>Actinomycetota</taxon>
        <taxon>Actinomycetes</taxon>
        <taxon>Micromonosporales</taxon>
        <taxon>Micromonosporaceae</taxon>
        <taxon>Actinoplanes</taxon>
    </lineage>
</organism>
<dbReference type="Gene3D" id="3.30.70.2650">
    <property type="match status" value="1"/>
</dbReference>
<dbReference type="EMBL" id="QGGR01000024">
    <property type="protein sequence ID" value="PWK36122.1"/>
    <property type="molecule type" value="Genomic_DNA"/>
</dbReference>
<dbReference type="InterPro" id="IPR036388">
    <property type="entry name" value="WH-like_DNA-bd_sf"/>
</dbReference>
<dbReference type="Pfam" id="PF08223">
    <property type="entry name" value="PaaX_C"/>
    <property type="match status" value="1"/>
</dbReference>
<dbReference type="InterPro" id="IPR012906">
    <property type="entry name" value="PaaX-like_N"/>
</dbReference>
<dbReference type="InterPro" id="IPR048846">
    <property type="entry name" value="PaaX-like_central"/>
</dbReference>
<accession>A0A316EVR6</accession>
<dbReference type="PANTHER" id="PTHR30319:SF1">
    <property type="entry name" value="TRANSCRIPTIONAL REPRESSOR PAAX"/>
    <property type="match status" value="1"/>
</dbReference>
<dbReference type="OrthoDB" id="2270427at2"/>
<dbReference type="AlphaFoldDB" id="A0A316EVR6"/>